<dbReference type="PATRIC" id="fig|84022.5.peg.1904"/>
<evidence type="ECO:0000313" key="1">
    <source>
        <dbReference type="EMBL" id="AKL96659.1"/>
    </source>
</evidence>
<dbReference type="AlphaFoldDB" id="A0A0D8I6Q1"/>
<keyword evidence="2" id="KW-1185">Reference proteome</keyword>
<dbReference type="EMBL" id="CP009687">
    <property type="protein sequence ID" value="AKL96659.1"/>
    <property type="molecule type" value="Genomic_DNA"/>
</dbReference>
<sequence>MYTLERPEDLSDNAWKMMQAVYENYEKNDSKEFEDFSQFNFSAEELDRCCKELDDKSYVFWERPSTGEMYLYMLTKILPYAKLHRSI</sequence>
<dbReference type="Proteomes" id="UP000035704">
    <property type="component" value="Chromosome"/>
</dbReference>
<dbReference type="OrthoDB" id="9991456at2"/>
<organism evidence="1 2">
    <name type="scientific">Clostridium aceticum</name>
    <dbReference type="NCBI Taxonomy" id="84022"/>
    <lineage>
        <taxon>Bacteria</taxon>
        <taxon>Bacillati</taxon>
        <taxon>Bacillota</taxon>
        <taxon>Clostridia</taxon>
        <taxon>Eubacteriales</taxon>
        <taxon>Clostridiaceae</taxon>
        <taxon>Clostridium</taxon>
    </lineage>
</organism>
<accession>A0A0D8I6Q1</accession>
<proteinExistence type="predicted"/>
<evidence type="ECO:0000313" key="2">
    <source>
        <dbReference type="Proteomes" id="UP000035704"/>
    </source>
</evidence>
<dbReference type="RefSeq" id="WP_044826017.1">
    <property type="nucleotide sequence ID" value="NZ_CP009687.1"/>
</dbReference>
<dbReference type="KEGG" id="cace:CACET_c32150"/>
<reference evidence="1 2" key="1">
    <citation type="submission" date="2014-10" db="EMBL/GenBank/DDBJ databases">
        <title>Genome sequence of Clostridium aceticum DSM 1496.</title>
        <authorList>
            <person name="Poehlein A."/>
            <person name="Schiel-Bengelsdorf B."/>
            <person name="Gottschalk G."/>
            <person name="Duerre P."/>
            <person name="Daniel R."/>
        </authorList>
    </citation>
    <scope>NUCLEOTIDE SEQUENCE [LARGE SCALE GENOMIC DNA]</scope>
    <source>
        <strain evidence="1 2">DSM 1496</strain>
    </source>
</reference>
<gene>
    <name evidence="1" type="ORF">CACET_c32150</name>
</gene>
<name>A0A0D8I6Q1_9CLOT</name>
<protein>
    <submittedName>
        <fullName evidence="1">Uncharacterized protein</fullName>
    </submittedName>
</protein>